<dbReference type="AlphaFoldDB" id="A0A6J4URW7"/>
<feature type="compositionally biased region" description="Basic residues" evidence="1">
    <location>
        <begin position="148"/>
        <end position="168"/>
    </location>
</feature>
<name>A0A6J4URW7_9BACT</name>
<feature type="non-terminal residue" evidence="2">
    <location>
        <position position="1"/>
    </location>
</feature>
<reference evidence="2" key="1">
    <citation type="submission" date="2020-02" db="EMBL/GenBank/DDBJ databases">
        <authorList>
            <person name="Meier V. D."/>
        </authorList>
    </citation>
    <scope>NUCLEOTIDE SEQUENCE</scope>
    <source>
        <strain evidence="2">AVDCRST_MAG73</strain>
    </source>
</reference>
<organism evidence="2">
    <name type="scientific">uncultured Thermomicrobiales bacterium</name>
    <dbReference type="NCBI Taxonomy" id="1645740"/>
    <lineage>
        <taxon>Bacteria</taxon>
        <taxon>Pseudomonadati</taxon>
        <taxon>Thermomicrobiota</taxon>
        <taxon>Thermomicrobia</taxon>
        <taxon>Thermomicrobiales</taxon>
        <taxon>environmental samples</taxon>
    </lineage>
</organism>
<feature type="compositionally biased region" description="Basic residues" evidence="1">
    <location>
        <begin position="117"/>
        <end position="133"/>
    </location>
</feature>
<feature type="compositionally biased region" description="Basic residues" evidence="1">
    <location>
        <begin position="82"/>
        <end position="99"/>
    </location>
</feature>
<dbReference type="EMBL" id="CADCWE010000229">
    <property type="protein sequence ID" value="CAA9558113.1"/>
    <property type="molecule type" value="Genomic_DNA"/>
</dbReference>
<evidence type="ECO:0000256" key="1">
    <source>
        <dbReference type="SAM" id="MobiDB-lite"/>
    </source>
</evidence>
<proteinExistence type="predicted"/>
<feature type="region of interest" description="Disordered" evidence="1">
    <location>
        <begin position="1"/>
        <end position="182"/>
    </location>
</feature>
<feature type="compositionally biased region" description="Low complexity" evidence="1">
    <location>
        <begin position="169"/>
        <end position="182"/>
    </location>
</feature>
<evidence type="ECO:0000313" key="2">
    <source>
        <dbReference type="EMBL" id="CAA9558113.1"/>
    </source>
</evidence>
<accession>A0A6J4URW7</accession>
<gene>
    <name evidence="2" type="ORF">AVDCRST_MAG73-3452</name>
</gene>
<sequence length="182" mass="20564">EHDRPVHPCRRGCAAGRRPPLRRDPRGVDPVGGGDPQARRERGRVSLRPRLVRPPARVGAGVFGRDRIPALSRAADPGLPGRRLRARRSDSRRRRRRRLLSGASRPRRRDPLPVRDRPRRRSQGPRIPRRRHSAGLVRRPATPGRGCPPRRSRAGHPRRRRRPGRRGRAAGVPATGRGRVPL</sequence>
<protein>
    <submittedName>
        <fullName evidence="2">Uncharacterized protein</fullName>
    </submittedName>
</protein>
<feature type="non-terminal residue" evidence="2">
    <location>
        <position position="182"/>
    </location>
</feature>